<dbReference type="InterPro" id="IPR051720">
    <property type="entry name" value="rRNA_MeTrfase/Polyamine_Synth"/>
</dbReference>
<dbReference type="InterPro" id="IPR029063">
    <property type="entry name" value="SAM-dependent_MTases_sf"/>
</dbReference>
<dbReference type="Gene3D" id="3.40.50.150">
    <property type="entry name" value="Vaccinia Virus protein VP39"/>
    <property type="match status" value="1"/>
</dbReference>
<sequence>MYKKFDTVVMNPPFGTKPGNAGIDMLFLEAAVYLSKGAIYSLHKSSTRDYIIKTCKKWGYSCEVLAQLKFDIPKMYNFHKKNSVDINVDLIRLYPI</sequence>
<dbReference type="SUPFAM" id="SSF53335">
    <property type="entry name" value="S-adenosyl-L-methionine-dependent methyltransferases"/>
    <property type="match status" value="1"/>
</dbReference>
<dbReference type="PROSITE" id="PS00092">
    <property type="entry name" value="N6_MTASE"/>
    <property type="match status" value="1"/>
</dbReference>
<proteinExistence type="predicted"/>
<dbReference type="AlphaFoldDB" id="A0A2U1JDN7"/>
<dbReference type="GO" id="GO:0003676">
    <property type="term" value="F:nucleic acid binding"/>
    <property type="evidence" value="ECO:0007669"/>
    <property type="project" value="InterPro"/>
</dbReference>
<name>A0A2U1JDN7_SMIAN</name>
<dbReference type="PANTHER" id="PTHR23290:SF0">
    <property type="entry name" value="RRNA N6-ADENOSINE-METHYLTRANSFERASE METTL5"/>
    <property type="match status" value="1"/>
</dbReference>
<evidence type="ECO:0000313" key="2">
    <source>
        <dbReference type="Proteomes" id="UP000245591"/>
    </source>
</evidence>
<dbReference type="InterPro" id="IPR002052">
    <property type="entry name" value="DNA_methylase_N6_adenine_CS"/>
</dbReference>
<protein>
    <recommendedName>
        <fullName evidence="3">Methyltransferase small domain-containing protein</fullName>
    </recommendedName>
</protein>
<gene>
    <name evidence="1" type="ORF">BB558_000638</name>
</gene>
<dbReference type="PANTHER" id="PTHR23290">
    <property type="entry name" value="RRNA N6-ADENOSINE-METHYLTRANSFERASE METTL5"/>
    <property type="match status" value="1"/>
</dbReference>
<accession>A0A2U1JDN7</accession>
<evidence type="ECO:0008006" key="3">
    <source>
        <dbReference type="Google" id="ProtNLM"/>
    </source>
</evidence>
<organism evidence="1 2">
    <name type="scientific">Smittium angustum</name>
    <dbReference type="NCBI Taxonomy" id="133377"/>
    <lineage>
        <taxon>Eukaryota</taxon>
        <taxon>Fungi</taxon>
        <taxon>Fungi incertae sedis</taxon>
        <taxon>Zoopagomycota</taxon>
        <taxon>Kickxellomycotina</taxon>
        <taxon>Harpellomycetes</taxon>
        <taxon>Harpellales</taxon>
        <taxon>Legeriomycetaceae</taxon>
        <taxon>Smittium</taxon>
    </lineage>
</organism>
<comment type="caution">
    <text evidence="1">The sequence shown here is derived from an EMBL/GenBank/DDBJ whole genome shotgun (WGS) entry which is preliminary data.</text>
</comment>
<evidence type="ECO:0000313" key="1">
    <source>
        <dbReference type="EMBL" id="PWA03207.1"/>
    </source>
</evidence>
<dbReference type="Proteomes" id="UP000245591">
    <property type="component" value="Unassembled WGS sequence"/>
</dbReference>
<dbReference type="GO" id="GO:0008988">
    <property type="term" value="F:rRNA (adenine-N6-)-methyltransferase activity"/>
    <property type="evidence" value="ECO:0007669"/>
    <property type="project" value="TreeGrafter"/>
</dbReference>
<dbReference type="EMBL" id="MBFU01000025">
    <property type="protein sequence ID" value="PWA03207.1"/>
    <property type="molecule type" value="Genomic_DNA"/>
</dbReference>
<keyword evidence="2" id="KW-1185">Reference proteome</keyword>
<reference evidence="1 2" key="1">
    <citation type="journal article" date="2018" name="MBio">
        <title>Comparative Genomics Reveals the Core Gene Toolbox for the Fungus-Insect Symbiosis.</title>
        <authorList>
            <person name="Wang Y."/>
            <person name="Stata M."/>
            <person name="Wang W."/>
            <person name="Stajich J.E."/>
            <person name="White M.M."/>
            <person name="Moncalvo J.M."/>
        </authorList>
    </citation>
    <scope>NUCLEOTIDE SEQUENCE [LARGE SCALE GENOMIC DNA]</scope>
    <source>
        <strain evidence="1 2">AUS-126-30</strain>
    </source>
</reference>